<name>A0A151CHX6_9BACT</name>
<keyword evidence="1" id="KW-0812">Transmembrane</keyword>
<dbReference type="AlphaFoldDB" id="A0A151CHX6"/>
<evidence type="ECO:0000256" key="1">
    <source>
        <dbReference type="SAM" id="Phobius"/>
    </source>
</evidence>
<dbReference type="Pfam" id="PF13795">
    <property type="entry name" value="HupE_UreJ_2"/>
    <property type="match status" value="1"/>
</dbReference>
<feature type="transmembrane region" description="Helical" evidence="1">
    <location>
        <begin position="173"/>
        <end position="196"/>
    </location>
</feature>
<keyword evidence="1" id="KW-0472">Membrane</keyword>
<dbReference type="Proteomes" id="UP000075359">
    <property type="component" value="Unassembled WGS sequence"/>
</dbReference>
<gene>
    <name evidence="3" type="ORF">AS592_09055</name>
</gene>
<evidence type="ECO:0000313" key="3">
    <source>
        <dbReference type="EMBL" id="KYJ87138.1"/>
    </source>
</evidence>
<dbReference type="OrthoDB" id="9808870at2"/>
<dbReference type="InterPro" id="IPR032809">
    <property type="entry name" value="Put_HupE_UreJ"/>
</dbReference>
<keyword evidence="4" id="KW-1185">Reference proteome</keyword>
<feature type="transmembrane region" description="Helical" evidence="1">
    <location>
        <begin position="303"/>
        <end position="320"/>
    </location>
</feature>
<feature type="transmembrane region" description="Helical" evidence="1">
    <location>
        <begin position="142"/>
        <end position="166"/>
    </location>
</feature>
<reference evidence="3 4" key="1">
    <citation type="submission" date="2015-11" db="EMBL/GenBank/DDBJ databases">
        <title>Draft genome of Sulfurovum riftiae 1812E, a member of the Epsilonproteobacteria isolated from the tube of the deep-sea hydrothermal vent tubewom Riftia pachyptila.</title>
        <authorList>
            <person name="Vetriani C."/>
            <person name="Giovannelli D."/>
        </authorList>
    </citation>
    <scope>NUCLEOTIDE SEQUENCE [LARGE SCALE GENOMIC DNA]</scope>
    <source>
        <strain evidence="3 4">1812E</strain>
    </source>
</reference>
<accession>A0A151CHX6</accession>
<evidence type="ECO:0000256" key="2">
    <source>
        <dbReference type="SAM" id="SignalP"/>
    </source>
</evidence>
<proteinExistence type="predicted"/>
<feature type="signal peptide" evidence="2">
    <location>
        <begin position="1"/>
        <end position="18"/>
    </location>
</feature>
<comment type="caution">
    <text evidence="3">The sequence shown here is derived from an EMBL/GenBank/DDBJ whole genome shotgun (WGS) entry which is preliminary data.</text>
</comment>
<dbReference type="EMBL" id="LNKT01000004">
    <property type="protein sequence ID" value="KYJ87138.1"/>
    <property type="molecule type" value="Genomic_DNA"/>
</dbReference>
<evidence type="ECO:0000313" key="4">
    <source>
        <dbReference type="Proteomes" id="UP000075359"/>
    </source>
</evidence>
<sequence length="326" mass="36621">MFFKLFVLLAFLFTFAQADIIRPVYLEVTQKTTDTYALFLKVPAKDDKNTPMKVKAIEGCKENGAHVRESAKGVYSDRYTITCDKGIKGKTIEIEGLENTKRDLLLRMEFIDGSSQSALLNPLHNTYIVKEDAAPTQIMQTYSWLGITHILMGFDHLLFVFSLLIIVKNMRRLLWTITAFTLAHSITMACATLGIVHVPQQPVEAMIALSILFLAMEIVHEKQGKPGLTSRYPWIIAFTFGLLHGFGFAGALAEIGLPQQAIALALVFFNIGVEIGQLIFVATVVLVSLLFRHFTHPSFMEKLEMYLVYAIGGLSAFWVYERILAF</sequence>
<feature type="transmembrane region" description="Helical" evidence="1">
    <location>
        <begin position="232"/>
        <end position="255"/>
    </location>
</feature>
<evidence type="ECO:0008006" key="5">
    <source>
        <dbReference type="Google" id="ProtNLM"/>
    </source>
</evidence>
<feature type="transmembrane region" description="Helical" evidence="1">
    <location>
        <begin position="261"/>
        <end position="291"/>
    </location>
</feature>
<organism evidence="3 4">
    <name type="scientific">Sulfurovum riftiae</name>
    <dbReference type="NCBI Taxonomy" id="1630136"/>
    <lineage>
        <taxon>Bacteria</taxon>
        <taxon>Pseudomonadati</taxon>
        <taxon>Campylobacterota</taxon>
        <taxon>Epsilonproteobacteria</taxon>
        <taxon>Campylobacterales</taxon>
        <taxon>Sulfurovaceae</taxon>
        <taxon>Sulfurovum</taxon>
    </lineage>
</organism>
<protein>
    <recommendedName>
        <fullName evidence="5">HupE/UreJ protein</fullName>
    </recommendedName>
</protein>
<dbReference type="RefSeq" id="WP_067329207.1">
    <property type="nucleotide sequence ID" value="NZ_LNKT01000004.1"/>
</dbReference>
<dbReference type="STRING" id="1630136.AS592_09055"/>
<keyword evidence="1" id="KW-1133">Transmembrane helix</keyword>
<feature type="chain" id="PRO_5007578534" description="HupE/UreJ protein" evidence="2">
    <location>
        <begin position="19"/>
        <end position="326"/>
    </location>
</feature>
<keyword evidence="2" id="KW-0732">Signal</keyword>